<dbReference type="Proteomes" id="UP001576780">
    <property type="component" value="Unassembled WGS sequence"/>
</dbReference>
<organism evidence="2 3">
    <name type="scientific">Floridaenema evergladense BLCC-F167</name>
    <dbReference type="NCBI Taxonomy" id="3153639"/>
    <lineage>
        <taxon>Bacteria</taxon>
        <taxon>Bacillati</taxon>
        <taxon>Cyanobacteriota</taxon>
        <taxon>Cyanophyceae</taxon>
        <taxon>Oscillatoriophycideae</taxon>
        <taxon>Aerosakkonematales</taxon>
        <taxon>Aerosakkonemataceae</taxon>
        <taxon>Floridanema</taxon>
        <taxon>Floridanema evergladense</taxon>
    </lineage>
</organism>
<evidence type="ECO:0000313" key="3">
    <source>
        <dbReference type="Proteomes" id="UP001576780"/>
    </source>
</evidence>
<dbReference type="RefSeq" id="WP_413276869.1">
    <property type="nucleotide sequence ID" value="NZ_JBHFNT010000067.1"/>
</dbReference>
<evidence type="ECO:0000313" key="2">
    <source>
        <dbReference type="EMBL" id="MFB2834435.1"/>
    </source>
</evidence>
<sequence>MSTFLRLASLGTLMAGLQLVIPEKSTATLINNQIREFSSSAESNQILPLNNKYSPPNNGGPKNGNQGSGTR</sequence>
<feature type="region of interest" description="Disordered" evidence="1">
    <location>
        <begin position="39"/>
        <end position="71"/>
    </location>
</feature>
<dbReference type="EMBL" id="JBHFNT010000067">
    <property type="protein sequence ID" value="MFB2834435.1"/>
    <property type="molecule type" value="Genomic_DNA"/>
</dbReference>
<evidence type="ECO:0000256" key="1">
    <source>
        <dbReference type="SAM" id="MobiDB-lite"/>
    </source>
</evidence>
<proteinExistence type="predicted"/>
<accession>A0ABV4WHC0</accession>
<feature type="compositionally biased region" description="Low complexity" evidence="1">
    <location>
        <begin position="50"/>
        <end position="65"/>
    </location>
</feature>
<reference evidence="2 3" key="1">
    <citation type="submission" date="2024-09" db="EMBL/GenBank/DDBJ databases">
        <title>Floridaenema gen nov. (Aerosakkonemataceae, Aerosakkonematales ord. nov., Cyanobacteria) from benthic tropical and subtropical fresh waters, with the description of four new species.</title>
        <authorList>
            <person name="Moretto J.A."/>
            <person name="Berthold D.E."/>
            <person name="Lefler F.W."/>
            <person name="Huang I.-S."/>
            <person name="Laughinghouse H. IV."/>
        </authorList>
    </citation>
    <scope>NUCLEOTIDE SEQUENCE [LARGE SCALE GENOMIC DNA]</scope>
    <source>
        <strain evidence="2 3">BLCC-F167</strain>
    </source>
</reference>
<comment type="caution">
    <text evidence="2">The sequence shown here is derived from an EMBL/GenBank/DDBJ whole genome shotgun (WGS) entry which is preliminary data.</text>
</comment>
<keyword evidence="3" id="KW-1185">Reference proteome</keyword>
<gene>
    <name evidence="2" type="ORF">ACE1CA_07855</name>
</gene>
<feature type="compositionally biased region" description="Polar residues" evidence="1">
    <location>
        <begin position="39"/>
        <end position="48"/>
    </location>
</feature>
<name>A0ABV4WHC0_9CYAN</name>
<protein>
    <submittedName>
        <fullName evidence="2">Uncharacterized protein</fullName>
    </submittedName>
</protein>